<dbReference type="PROSITE" id="PS51383">
    <property type="entry name" value="YJEF_C_3"/>
    <property type="match status" value="1"/>
</dbReference>
<evidence type="ECO:0000256" key="5">
    <source>
        <dbReference type="ARBA" id="ARBA00022723"/>
    </source>
</evidence>
<evidence type="ECO:0000256" key="10">
    <source>
        <dbReference type="ARBA" id="ARBA00023027"/>
    </source>
</evidence>
<evidence type="ECO:0000256" key="13">
    <source>
        <dbReference type="ARBA" id="ARBA00023268"/>
    </source>
</evidence>
<comment type="function">
    <text evidence="14 19">Bifunctional enzyme that catalyzes the epimerization of the S- and R-forms of NAD(P)HX and the dehydration of the S-form of NAD(P)HX at the expense of ADP, which is converted to AMP. This allows the repair of both epimers of NAD(P)HX, a damaged form of NAD(P)H that is a result of enzymatic or heat-dependent hydration.</text>
</comment>
<dbReference type="Pfam" id="PF01256">
    <property type="entry name" value="Carb_kinase"/>
    <property type="match status" value="1"/>
</dbReference>
<dbReference type="HAMAP" id="MF_01965">
    <property type="entry name" value="NADHX_dehydratase"/>
    <property type="match status" value="1"/>
</dbReference>
<feature type="binding site" evidence="18">
    <location>
        <position position="136"/>
    </location>
    <ligand>
        <name>K(+)</name>
        <dbReference type="ChEBI" id="CHEBI:29103"/>
    </ligand>
</feature>
<evidence type="ECO:0000256" key="6">
    <source>
        <dbReference type="ARBA" id="ARBA00022741"/>
    </source>
</evidence>
<evidence type="ECO:0000256" key="7">
    <source>
        <dbReference type="ARBA" id="ARBA00022840"/>
    </source>
</evidence>
<dbReference type="GO" id="GO:0052856">
    <property type="term" value="F:NAD(P)HX epimerase activity"/>
    <property type="evidence" value="ECO:0007669"/>
    <property type="project" value="UniProtKB-UniRule"/>
</dbReference>
<dbReference type="InterPro" id="IPR000631">
    <property type="entry name" value="CARKD"/>
</dbReference>
<comment type="catalytic activity">
    <reaction evidence="15 17 19">
        <text>(6S)-NADHX + ADP = AMP + phosphate + NADH + H(+)</text>
        <dbReference type="Rhea" id="RHEA:32223"/>
        <dbReference type="ChEBI" id="CHEBI:15378"/>
        <dbReference type="ChEBI" id="CHEBI:43474"/>
        <dbReference type="ChEBI" id="CHEBI:57945"/>
        <dbReference type="ChEBI" id="CHEBI:64074"/>
        <dbReference type="ChEBI" id="CHEBI:456215"/>
        <dbReference type="ChEBI" id="CHEBI:456216"/>
        <dbReference type="EC" id="4.2.1.136"/>
    </reaction>
</comment>
<evidence type="ECO:0000313" key="23">
    <source>
        <dbReference type="Proteomes" id="UP000199608"/>
    </source>
</evidence>
<evidence type="ECO:0000256" key="8">
    <source>
        <dbReference type="ARBA" id="ARBA00022857"/>
    </source>
</evidence>
<dbReference type="GO" id="GO:0005524">
    <property type="term" value="F:ATP binding"/>
    <property type="evidence" value="ECO:0007669"/>
    <property type="project" value="UniProtKB-UniRule"/>
</dbReference>
<dbReference type="CDD" id="cd01171">
    <property type="entry name" value="YXKO-related"/>
    <property type="match status" value="1"/>
</dbReference>
<dbReference type="InterPro" id="IPR030677">
    <property type="entry name" value="Nnr"/>
</dbReference>
<evidence type="ECO:0000256" key="17">
    <source>
        <dbReference type="HAMAP-Rule" id="MF_01965"/>
    </source>
</evidence>
<evidence type="ECO:0000256" key="3">
    <source>
        <dbReference type="ARBA" id="ARBA00006001"/>
    </source>
</evidence>
<feature type="domain" description="YjeF N-terminal" evidence="21">
    <location>
        <begin position="9"/>
        <end position="226"/>
    </location>
</feature>
<evidence type="ECO:0000256" key="1">
    <source>
        <dbReference type="ARBA" id="ARBA00000013"/>
    </source>
</evidence>
<feature type="binding site" evidence="18">
    <location>
        <begin position="140"/>
        <end position="146"/>
    </location>
    <ligand>
        <name>(6S)-NADPHX</name>
        <dbReference type="ChEBI" id="CHEBI:64076"/>
    </ligand>
</feature>
<comment type="function">
    <text evidence="18">Catalyzes the epimerization of the S- and R-forms of NAD(P)HX, a damaged form of NAD(P)H that is a result of enzymatic or heat-dependent hydration. This is a prerequisite for the S-specific NAD(P)H-hydrate dehydratase to allow the repair of both epimers of NAD(P)HX.</text>
</comment>
<dbReference type="EMBL" id="FNLL01000004">
    <property type="protein sequence ID" value="SDU03426.1"/>
    <property type="molecule type" value="Genomic_DNA"/>
</dbReference>
<dbReference type="SUPFAM" id="SSF64153">
    <property type="entry name" value="YjeF N-terminal domain-like"/>
    <property type="match status" value="1"/>
</dbReference>
<feature type="binding site" evidence="17">
    <location>
        <position position="459"/>
    </location>
    <ligand>
        <name>AMP</name>
        <dbReference type="ChEBI" id="CHEBI:456215"/>
    </ligand>
</feature>
<feature type="binding site" evidence="18">
    <location>
        <position position="169"/>
    </location>
    <ligand>
        <name>(6S)-NADPHX</name>
        <dbReference type="ChEBI" id="CHEBI:64076"/>
    </ligand>
</feature>
<feature type="domain" description="YjeF C-terminal" evidence="20">
    <location>
        <begin position="236"/>
        <end position="519"/>
    </location>
</feature>
<sequence length="534" mass="56635">MILVTANQMRDMDKQTIESFGIPGRVLMENAGKGAFDFLLKKFKNLTAKKIAVMAGRGNNGGDGFVMARYLMEKKIDVTIFLLSSKEKLTGDAKANMDLAQKLCNLSQNCSIVEIPDAEAFEAQRVKILHHDVFIDAILGTGLNSDVRGFFKDAIEVINASSKPIFSVDIPSGLHSDTGQPLGASVKADATATFALAKPGHVLYPGNVYTGDLKVIDIGIPNFIAQEQSIQLSLIEKKEVAACFTPRKFQSHKGSFGHLLVIAGSVGKTGAAALCANAAMRCGTGLVTLGVAQSLNQNIEPLVAEPMTHPLPEQDKGFLSDHCFDEIQTLLKGKQALAIGPGIGTRAGTKQLVKKLIQTSQVPLIIDADAINCIADDSNILKQKKVPAILTPHPGEMARLCKASPSDIQADRIGTASRFASEFNTILILKGAQTIVSFPDGRSCICPTGNPGMASGGMGDVLTGMIAGFCAQGFSPENASLAGVYIHGLCADTLCRDMGGFGFIATDIIQTIPKTIHQYVLGKGTHLKSIPAKI</sequence>
<dbReference type="GO" id="GO:0046496">
    <property type="term" value="P:nicotinamide nucleotide metabolic process"/>
    <property type="evidence" value="ECO:0007669"/>
    <property type="project" value="UniProtKB-UniRule"/>
</dbReference>
<dbReference type="InterPro" id="IPR017953">
    <property type="entry name" value="Carbohydrate_kinase_pred_CS"/>
</dbReference>
<dbReference type="InterPro" id="IPR036652">
    <property type="entry name" value="YjeF_N_dom_sf"/>
</dbReference>
<comment type="similarity">
    <text evidence="3 19">In the N-terminal section; belongs to the NnrE/AIBP family.</text>
</comment>
<evidence type="ECO:0000256" key="15">
    <source>
        <dbReference type="ARBA" id="ARBA00048238"/>
    </source>
</evidence>
<feature type="binding site" evidence="17">
    <location>
        <position position="342"/>
    </location>
    <ligand>
        <name>(6S)-NADPHX</name>
        <dbReference type="ChEBI" id="CHEBI:64076"/>
    </ligand>
</feature>
<comment type="similarity">
    <text evidence="18">Belongs to the NnrE/AIBP family.</text>
</comment>
<dbReference type="PROSITE" id="PS01050">
    <property type="entry name" value="YJEF_C_2"/>
    <property type="match status" value="1"/>
</dbReference>
<keyword evidence="12 17" id="KW-0456">Lyase</keyword>
<evidence type="ECO:0000256" key="18">
    <source>
        <dbReference type="HAMAP-Rule" id="MF_01966"/>
    </source>
</evidence>
<comment type="similarity">
    <text evidence="4 19">In the C-terminal section; belongs to the NnrD/CARKD family.</text>
</comment>
<comment type="cofactor">
    <cofactor evidence="18 19">
        <name>K(+)</name>
        <dbReference type="ChEBI" id="CHEBI:29103"/>
    </cofactor>
    <text evidence="18 19">Binds 1 potassium ion per subunit.</text>
</comment>
<dbReference type="Gene3D" id="3.40.1190.20">
    <property type="match status" value="1"/>
</dbReference>
<evidence type="ECO:0000313" key="22">
    <source>
        <dbReference type="EMBL" id="SDU03426.1"/>
    </source>
</evidence>
<organism evidence="22 23">
    <name type="scientific">Desulfobacula phenolica</name>
    <dbReference type="NCBI Taxonomy" id="90732"/>
    <lineage>
        <taxon>Bacteria</taxon>
        <taxon>Pseudomonadati</taxon>
        <taxon>Thermodesulfobacteriota</taxon>
        <taxon>Desulfobacteria</taxon>
        <taxon>Desulfobacterales</taxon>
        <taxon>Desulfobacteraceae</taxon>
        <taxon>Desulfobacula</taxon>
    </lineage>
</organism>
<comment type="catalytic activity">
    <reaction evidence="16 17 19">
        <text>(6S)-NADPHX + ADP = AMP + phosphate + NADPH + H(+)</text>
        <dbReference type="Rhea" id="RHEA:32235"/>
        <dbReference type="ChEBI" id="CHEBI:15378"/>
        <dbReference type="ChEBI" id="CHEBI:43474"/>
        <dbReference type="ChEBI" id="CHEBI:57783"/>
        <dbReference type="ChEBI" id="CHEBI:64076"/>
        <dbReference type="ChEBI" id="CHEBI:456215"/>
        <dbReference type="ChEBI" id="CHEBI:456216"/>
        <dbReference type="EC" id="4.2.1.136"/>
    </reaction>
</comment>
<evidence type="ECO:0000259" key="21">
    <source>
        <dbReference type="PROSITE" id="PS51385"/>
    </source>
</evidence>
<keyword evidence="23" id="KW-1185">Reference proteome</keyword>
<comment type="caution">
    <text evidence="18">Lacks conserved residue(s) required for the propagation of feature annotation.</text>
</comment>
<proteinExistence type="inferred from homology"/>
<comment type="similarity">
    <text evidence="17">Belongs to the NnrD/CARKD family.</text>
</comment>
<evidence type="ECO:0000256" key="11">
    <source>
        <dbReference type="ARBA" id="ARBA00023235"/>
    </source>
</evidence>
<dbReference type="RefSeq" id="WP_092232192.1">
    <property type="nucleotide sequence ID" value="NZ_FNLL01000004.1"/>
</dbReference>
<dbReference type="Proteomes" id="UP000199608">
    <property type="component" value="Unassembled WGS sequence"/>
</dbReference>
<dbReference type="Gene3D" id="3.40.50.10260">
    <property type="entry name" value="YjeF N-terminal domain"/>
    <property type="match status" value="1"/>
</dbReference>
<dbReference type="HAMAP" id="MF_01966">
    <property type="entry name" value="NADHX_epimerase"/>
    <property type="match status" value="1"/>
</dbReference>
<dbReference type="PANTHER" id="PTHR12592:SF0">
    <property type="entry name" value="ATP-DEPENDENT (S)-NAD(P)H-HYDRATE DEHYDRATASE"/>
    <property type="match status" value="1"/>
</dbReference>
<dbReference type="PIRSF" id="PIRSF017184">
    <property type="entry name" value="Nnr"/>
    <property type="match status" value="1"/>
</dbReference>
<keyword evidence="11 18" id="KW-0413">Isomerase</keyword>
<dbReference type="InterPro" id="IPR029056">
    <property type="entry name" value="Ribokinase-like"/>
</dbReference>
<feature type="binding site" evidence="18">
    <location>
        <position position="172"/>
    </location>
    <ligand>
        <name>K(+)</name>
        <dbReference type="ChEBI" id="CHEBI:29103"/>
    </ligand>
</feature>
<evidence type="ECO:0000256" key="19">
    <source>
        <dbReference type="PIRNR" id="PIRNR017184"/>
    </source>
</evidence>
<dbReference type="EC" id="5.1.99.6" evidence="19"/>
<comment type="catalytic activity">
    <reaction evidence="2 18 19">
        <text>(6R)-NADPHX = (6S)-NADPHX</text>
        <dbReference type="Rhea" id="RHEA:32227"/>
        <dbReference type="ChEBI" id="CHEBI:64076"/>
        <dbReference type="ChEBI" id="CHEBI:64077"/>
        <dbReference type="EC" id="5.1.99.6"/>
    </reaction>
</comment>
<dbReference type="NCBIfam" id="TIGR00197">
    <property type="entry name" value="yjeF_nterm"/>
    <property type="match status" value="1"/>
</dbReference>
<evidence type="ECO:0000256" key="14">
    <source>
        <dbReference type="ARBA" id="ARBA00025153"/>
    </source>
</evidence>
<dbReference type="InterPro" id="IPR004443">
    <property type="entry name" value="YjeF_N_dom"/>
</dbReference>
<feature type="binding site" evidence="17">
    <location>
        <position position="460"/>
    </location>
    <ligand>
        <name>(6S)-NADPHX</name>
        <dbReference type="ChEBI" id="CHEBI:64076"/>
    </ligand>
</feature>
<protein>
    <recommendedName>
        <fullName evidence="19">Bifunctional NAD(P)H-hydrate repair enzyme</fullName>
    </recommendedName>
    <alternativeName>
        <fullName evidence="19">Nicotinamide nucleotide repair protein</fullName>
    </alternativeName>
    <domain>
        <recommendedName>
            <fullName evidence="19">ADP-dependent (S)-NAD(P)H-hydrate dehydratase</fullName>
            <ecNumber evidence="19">4.2.1.136</ecNumber>
        </recommendedName>
        <alternativeName>
            <fullName evidence="19">ADP-dependent NAD(P)HX dehydratase</fullName>
        </alternativeName>
    </domain>
    <domain>
        <recommendedName>
            <fullName evidence="19">NAD(P)H-hydrate epimerase</fullName>
            <ecNumber evidence="19">5.1.99.6</ecNumber>
        </recommendedName>
    </domain>
</protein>
<keyword evidence="6 17" id="KW-0547">Nucleotide-binding</keyword>
<evidence type="ECO:0000256" key="9">
    <source>
        <dbReference type="ARBA" id="ARBA00022958"/>
    </source>
</evidence>
<feature type="binding site" evidence="18">
    <location>
        <begin position="59"/>
        <end position="63"/>
    </location>
    <ligand>
        <name>(6S)-NADPHX</name>
        <dbReference type="ChEBI" id="CHEBI:64076"/>
    </ligand>
</feature>
<feature type="binding site" evidence="17">
    <location>
        <position position="393"/>
    </location>
    <ligand>
        <name>(6S)-NADPHX</name>
        <dbReference type="ChEBI" id="CHEBI:64076"/>
    </ligand>
</feature>
<accession>A0A1H2F7Q9</accession>
<keyword evidence="9 18" id="KW-0630">Potassium</keyword>
<evidence type="ECO:0000256" key="2">
    <source>
        <dbReference type="ARBA" id="ARBA00000909"/>
    </source>
</evidence>
<dbReference type="FunFam" id="3.40.50.10260:FF:000003">
    <property type="entry name" value="Multifunctional fusion protein"/>
    <property type="match status" value="1"/>
</dbReference>
<name>A0A1H2F7Q9_9BACT</name>
<comment type="function">
    <text evidence="17">Catalyzes the dehydration of the S-form of NAD(P)HX at the expense of ADP, which is converted to AMP. Together with NAD(P)HX epimerase, which catalyzes the epimerization of the S- and R-forms, the enzyme allows the repair of both epimers of NAD(P)HX, a damaged form of NAD(P)H that is a result of enzymatic or heat-dependent hydration.</text>
</comment>
<keyword evidence="8 17" id="KW-0521">NADP</keyword>
<reference evidence="23" key="1">
    <citation type="submission" date="2016-10" db="EMBL/GenBank/DDBJ databases">
        <authorList>
            <person name="Varghese N."/>
            <person name="Submissions S."/>
        </authorList>
    </citation>
    <scope>NUCLEOTIDE SEQUENCE [LARGE SCALE GENOMIC DNA]</scope>
    <source>
        <strain evidence="23">DSM 3384</strain>
    </source>
</reference>
<evidence type="ECO:0000256" key="16">
    <source>
        <dbReference type="ARBA" id="ARBA00049209"/>
    </source>
</evidence>
<keyword evidence="10 17" id="KW-0520">NAD</keyword>
<dbReference type="GO" id="GO:0046872">
    <property type="term" value="F:metal ion binding"/>
    <property type="evidence" value="ECO:0007669"/>
    <property type="project" value="UniProtKB-UniRule"/>
</dbReference>
<comment type="catalytic activity">
    <reaction evidence="1 18 19">
        <text>(6R)-NADHX = (6S)-NADHX</text>
        <dbReference type="Rhea" id="RHEA:32215"/>
        <dbReference type="ChEBI" id="CHEBI:64074"/>
        <dbReference type="ChEBI" id="CHEBI:64075"/>
        <dbReference type="EC" id="5.1.99.6"/>
    </reaction>
</comment>
<evidence type="ECO:0000256" key="4">
    <source>
        <dbReference type="ARBA" id="ARBA00009524"/>
    </source>
</evidence>
<dbReference type="Pfam" id="PF03853">
    <property type="entry name" value="YjeF_N"/>
    <property type="match status" value="1"/>
</dbReference>
<keyword evidence="13" id="KW-0511">Multifunctional enzyme</keyword>
<dbReference type="AlphaFoldDB" id="A0A1H2F7Q9"/>
<feature type="binding site" evidence="17">
    <location>
        <begin position="430"/>
        <end position="434"/>
    </location>
    <ligand>
        <name>AMP</name>
        <dbReference type="ChEBI" id="CHEBI:456215"/>
    </ligand>
</feature>
<gene>
    <name evidence="18" type="primary">nnrE</name>
    <name evidence="17" type="synonym">nnrD</name>
    <name evidence="22" type="ORF">SAMN04487931_1047</name>
</gene>
<feature type="binding site" evidence="18">
    <location>
        <position position="60"/>
    </location>
    <ligand>
        <name>K(+)</name>
        <dbReference type="ChEBI" id="CHEBI:29103"/>
    </ligand>
</feature>
<dbReference type="EC" id="4.2.1.136" evidence="19"/>
<dbReference type="SUPFAM" id="SSF53613">
    <property type="entry name" value="Ribokinase-like"/>
    <property type="match status" value="1"/>
</dbReference>
<dbReference type="PANTHER" id="PTHR12592">
    <property type="entry name" value="ATP-DEPENDENT (S)-NAD(P)H-HYDRATE DEHYDRATASE FAMILY MEMBER"/>
    <property type="match status" value="1"/>
</dbReference>
<dbReference type="GO" id="GO:0110051">
    <property type="term" value="P:metabolite repair"/>
    <property type="evidence" value="ECO:0007669"/>
    <property type="project" value="TreeGrafter"/>
</dbReference>
<keyword evidence="7 17" id="KW-0067">ATP-binding</keyword>
<dbReference type="PROSITE" id="PS51385">
    <property type="entry name" value="YJEF_N"/>
    <property type="match status" value="1"/>
</dbReference>
<evidence type="ECO:0000259" key="20">
    <source>
        <dbReference type="PROSITE" id="PS51383"/>
    </source>
</evidence>
<comment type="subunit">
    <text evidence="17">Homotetramer.</text>
</comment>
<keyword evidence="5 18" id="KW-0479">Metal-binding</keyword>
<evidence type="ECO:0000256" key="12">
    <source>
        <dbReference type="ARBA" id="ARBA00023239"/>
    </source>
</evidence>
<dbReference type="NCBIfam" id="TIGR00196">
    <property type="entry name" value="yjeF_cterm"/>
    <property type="match status" value="1"/>
</dbReference>
<comment type="cofactor">
    <cofactor evidence="17">
        <name>Mg(2+)</name>
        <dbReference type="ChEBI" id="CHEBI:18420"/>
    </cofactor>
</comment>
<feature type="binding site" evidence="17">
    <location>
        <position position="271"/>
    </location>
    <ligand>
        <name>(6S)-NADPHX</name>
        <dbReference type="ChEBI" id="CHEBI:64076"/>
    </ligand>
</feature>
<dbReference type="GO" id="GO:0052855">
    <property type="term" value="F:ADP-dependent NAD(P)H-hydrate dehydratase activity"/>
    <property type="evidence" value="ECO:0007669"/>
    <property type="project" value="UniProtKB-UniRule"/>
</dbReference>